<protein>
    <submittedName>
        <fullName evidence="2">Uncharacterized protein</fullName>
    </submittedName>
</protein>
<organism evidence="2">
    <name type="scientific">uncultured marine virus</name>
    <dbReference type="NCBI Taxonomy" id="186617"/>
    <lineage>
        <taxon>Viruses</taxon>
        <taxon>environmental samples</taxon>
    </lineage>
</organism>
<evidence type="ECO:0000313" key="2">
    <source>
        <dbReference type="EMBL" id="AKH46356.1"/>
    </source>
</evidence>
<keyword evidence="1" id="KW-0472">Membrane</keyword>
<dbReference type="EMBL" id="KR029582">
    <property type="protein sequence ID" value="AKH46356.1"/>
    <property type="molecule type" value="Genomic_DNA"/>
</dbReference>
<keyword evidence="1" id="KW-0812">Transmembrane</keyword>
<accession>A0A0F7L5R5</accession>
<feature type="transmembrane region" description="Helical" evidence="1">
    <location>
        <begin position="7"/>
        <end position="30"/>
    </location>
</feature>
<reference evidence="2" key="1">
    <citation type="journal article" date="2015" name="Front. Microbiol.">
        <title>Combining genomic sequencing methods to explore viral diversity and reveal potential virus-host interactions.</title>
        <authorList>
            <person name="Chow C.E."/>
            <person name="Winget D.M."/>
            <person name="White R.A.III."/>
            <person name="Hallam S.J."/>
            <person name="Suttle C.A."/>
        </authorList>
    </citation>
    <scope>NUCLEOTIDE SEQUENCE</scope>
    <source>
        <strain evidence="2">Anoxic3_7</strain>
    </source>
</reference>
<name>A0A0F7L5R5_9VIRU</name>
<reference evidence="2" key="2">
    <citation type="submission" date="2015-03" db="EMBL/GenBank/DDBJ databases">
        <authorList>
            <person name="Chow C.-E.T."/>
            <person name="Winget D.M."/>
            <person name="White R.A.III."/>
            <person name="Hallam S.J."/>
            <person name="Suttle C.A."/>
        </authorList>
    </citation>
    <scope>NUCLEOTIDE SEQUENCE</scope>
    <source>
        <strain evidence="2">Anoxic3_7</strain>
    </source>
</reference>
<feature type="transmembrane region" description="Helical" evidence="1">
    <location>
        <begin position="42"/>
        <end position="63"/>
    </location>
</feature>
<proteinExistence type="predicted"/>
<evidence type="ECO:0000256" key="1">
    <source>
        <dbReference type="SAM" id="Phobius"/>
    </source>
</evidence>
<keyword evidence="1" id="KW-1133">Transmembrane helix</keyword>
<sequence length="66" mass="7809">MFLRYVICLRFLTTTSLTAIITGVVTSFILKALSAFRAFLPYNIFVNCCEHFLCCWFWVLFFYSFV</sequence>